<dbReference type="RefSeq" id="WP_116095208.1">
    <property type="nucleotide sequence ID" value="NZ_QKXQ01000583.1"/>
</dbReference>
<dbReference type="GO" id="GO:0009265">
    <property type="term" value="P:2'-deoxyribonucleotide biosynthetic process"/>
    <property type="evidence" value="ECO:0007669"/>
    <property type="project" value="TreeGrafter"/>
</dbReference>
<reference evidence="1 2" key="1">
    <citation type="journal article" date="2018" name="Vet. Microbiol.">
        <title>Characterisation of Staphylococcus felis isolated from cats using whole genome sequencing.</title>
        <authorList>
            <person name="Worthing K."/>
            <person name="Pang S."/>
            <person name="Trott D.J."/>
            <person name="Abraham S."/>
            <person name="Coombs G.W."/>
            <person name="Jordan D."/>
            <person name="McIntyre L."/>
            <person name="Davies M.R."/>
            <person name="Norris J."/>
        </authorList>
    </citation>
    <scope>NUCLEOTIDE SEQUENCE [LARGE SCALE GENOMIC DNA]</scope>
    <source>
        <strain evidence="1 2">F9</strain>
    </source>
</reference>
<dbReference type="Gene3D" id="3.20.70.20">
    <property type="match status" value="1"/>
</dbReference>
<dbReference type="AlphaFoldDB" id="A0A3E0ILL0"/>
<proteinExistence type="predicted"/>
<dbReference type="Proteomes" id="UP000256562">
    <property type="component" value="Unassembled WGS sequence"/>
</dbReference>
<evidence type="ECO:0000313" key="2">
    <source>
        <dbReference type="Proteomes" id="UP000256562"/>
    </source>
</evidence>
<dbReference type="GO" id="GO:0008998">
    <property type="term" value="F:ribonucleoside-triphosphate reductase (thioredoxin) activity"/>
    <property type="evidence" value="ECO:0007669"/>
    <property type="project" value="UniProtKB-EC"/>
</dbReference>
<feature type="non-terminal residue" evidence="1">
    <location>
        <position position="364"/>
    </location>
</feature>
<comment type="caution">
    <text evidence="1">The sequence shown here is derived from an EMBL/GenBank/DDBJ whole genome shotgun (WGS) entry which is preliminary data.</text>
</comment>
<sequence>MKQLEQELTGLITRDPTIVNENANKDSETFSTMRDLTAGVVSKSYALNQLLPRHVAQAHESGDIHFHDLDYHPFQPLTNCCLIDAEGMLANGFQIGNAQVTSPKSVQTAAAQLVQIIANVSSSQYGGCTIDRVDELLSTYAEYNKAKHIETARQFVKPEDIEVFVDQQLTRDIKDAIESLEYEINTLYTSNGQTPFVTLGFGLGEDELSRKVQQAILKTRIKGLGKDRITAIFPKLVFSIKKGLNFAPEDPNYDIKQLALECSMKRMYPDILNYDKTVEILGDFKAPMGCRSFLPAWQNESGEYENNGRCNLGVVTLNLPRIAMESGGDKDRFWQLFDQRMKVLHDALVYRIERVKQAIPNNAP</sequence>
<dbReference type="EC" id="1.17.4.2" evidence="1"/>
<dbReference type="NCBIfam" id="TIGR02487">
    <property type="entry name" value="NrdD"/>
    <property type="match status" value="1"/>
</dbReference>
<dbReference type="GO" id="GO:0031250">
    <property type="term" value="C:anaerobic ribonucleoside-triphosphate reductase complex"/>
    <property type="evidence" value="ECO:0007669"/>
    <property type="project" value="TreeGrafter"/>
</dbReference>
<name>A0A3E0ILL0_9STAP</name>
<dbReference type="PANTHER" id="PTHR21075">
    <property type="entry name" value="ANAEROBIC RIBONUCLEOSIDE-TRIPHOSPHATE REDUCTASE"/>
    <property type="match status" value="1"/>
</dbReference>
<dbReference type="GO" id="GO:0004748">
    <property type="term" value="F:ribonucleoside-diphosphate reductase activity, thioredoxin disulfide as acceptor"/>
    <property type="evidence" value="ECO:0007669"/>
    <property type="project" value="TreeGrafter"/>
</dbReference>
<accession>A0A3E0ILL0</accession>
<organism evidence="1 2">
    <name type="scientific">Staphylococcus felis</name>
    <dbReference type="NCBI Taxonomy" id="46127"/>
    <lineage>
        <taxon>Bacteria</taxon>
        <taxon>Bacillati</taxon>
        <taxon>Bacillota</taxon>
        <taxon>Bacilli</taxon>
        <taxon>Bacillales</taxon>
        <taxon>Staphylococcaceae</taxon>
        <taxon>Staphylococcus</taxon>
    </lineage>
</organism>
<dbReference type="SUPFAM" id="SSF51998">
    <property type="entry name" value="PFL-like glycyl radical enzymes"/>
    <property type="match status" value="1"/>
</dbReference>
<dbReference type="OrthoDB" id="9804622at2"/>
<dbReference type="InterPro" id="IPR012833">
    <property type="entry name" value="NrdD"/>
</dbReference>
<dbReference type="GO" id="GO:0006260">
    <property type="term" value="P:DNA replication"/>
    <property type="evidence" value="ECO:0007669"/>
    <property type="project" value="InterPro"/>
</dbReference>
<dbReference type="Pfam" id="PF13597">
    <property type="entry name" value="NRDD"/>
    <property type="match status" value="1"/>
</dbReference>
<protein>
    <submittedName>
        <fullName evidence="1">Anaerobic ribonucleoside-triphosphate reductase</fullName>
        <ecNumber evidence="1">1.17.4.2</ecNumber>
    </submittedName>
</protein>
<evidence type="ECO:0000313" key="1">
    <source>
        <dbReference type="EMBL" id="REH90853.1"/>
    </source>
</evidence>
<keyword evidence="1" id="KW-0560">Oxidoreductase</keyword>
<dbReference type="EMBL" id="QKXQ01000583">
    <property type="protein sequence ID" value="REH90853.1"/>
    <property type="molecule type" value="Genomic_DNA"/>
</dbReference>
<dbReference type="PANTHER" id="PTHR21075:SF0">
    <property type="entry name" value="ANAEROBIC RIBONUCLEOSIDE-TRIPHOSPHATE REDUCTASE"/>
    <property type="match status" value="1"/>
</dbReference>
<gene>
    <name evidence="1" type="primary">nrdD</name>
    <name evidence="1" type="ORF">DOS83_12090</name>
</gene>